<organism evidence="1 2">
    <name type="scientific">Larimichthys crocea</name>
    <name type="common">Large yellow croaker</name>
    <name type="synonym">Pseudosciaena crocea</name>
    <dbReference type="NCBI Taxonomy" id="215358"/>
    <lineage>
        <taxon>Eukaryota</taxon>
        <taxon>Metazoa</taxon>
        <taxon>Chordata</taxon>
        <taxon>Craniata</taxon>
        <taxon>Vertebrata</taxon>
        <taxon>Euteleostomi</taxon>
        <taxon>Actinopterygii</taxon>
        <taxon>Neopterygii</taxon>
        <taxon>Teleostei</taxon>
        <taxon>Neoteleostei</taxon>
        <taxon>Acanthomorphata</taxon>
        <taxon>Eupercaria</taxon>
        <taxon>Sciaenidae</taxon>
        <taxon>Larimichthys</taxon>
    </lineage>
</organism>
<dbReference type="EMBL" id="CM011676">
    <property type="protein sequence ID" value="TMS20940.1"/>
    <property type="molecule type" value="Genomic_DNA"/>
</dbReference>
<comment type="caution">
    <text evidence="1">The sequence shown here is derived from an EMBL/GenBank/DDBJ whole genome shotgun (WGS) entry which is preliminary data.</text>
</comment>
<accession>A0ACD3RND5</accession>
<evidence type="ECO:0000313" key="2">
    <source>
        <dbReference type="Proteomes" id="UP000793456"/>
    </source>
</evidence>
<proteinExistence type="predicted"/>
<name>A0ACD3RND5_LARCR</name>
<gene>
    <name evidence="1" type="ORF">E3U43_014913</name>
</gene>
<keyword evidence="2" id="KW-1185">Reference proteome</keyword>
<protein>
    <submittedName>
        <fullName evidence="1">Uncharacterized protein</fullName>
    </submittedName>
</protein>
<dbReference type="Proteomes" id="UP000793456">
    <property type="component" value="Chromosome III"/>
</dbReference>
<sequence length="172" mass="19066">MAHRKEVFESKVLQKLYPAAPKLEKEPSPPRFVETLAKNVKRKASQEDTAAADAGKTQSAANLGRRMYTVLPPPPDYKTDLEKSVTLPQLQSVNSAEDPAGKTTIILRLCTRDVRHKARRFTACGVSPGWHTLLKSLFWIVSATPPAKGNRCDDQLCFWTEESLNECGTDGV</sequence>
<evidence type="ECO:0000313" key="1">
    <source>
        <dbReference type="EMBL" id="TMS20940.1"/>
    </source>
</evidence>
<reference evidence="1" key="1">
    <citation type="submission" date="2018-11" db="EMBL/GenBank/DDBJ databases">
        <title>The sequence and de novo assembly of Larimichthys crocea genome using PacBio and Hi-C technologies.</title>
        <authorList>
            <person name="Xu P."/>
            <person name="Chen B."/>
            <person name="Zhou Z."/>
            <person name="Ke Q."/>
            <person name="Wu Y."/>
            <person name="Bai H."/>
            <person name="Pu F."/>
        </authorList>
    </citation>
    <scope>NUCLEOTIDE SEQUENCE</scope>
    <source>
        <tissue evidence="1">Muscle</tissue>
    </source>
</reference>